<accession>A0A8H5JJT0</accession>
<dbReference type="EMBL" id="JAAOAO010000220">
    <property type="protein sequence ID" value="KAF5555305.1"/>
    <property type="molecule type" value="Genomic_DNA"/>
</dbReference>
<dbReference type="PANTHER" id="PTHR35391">
    <property type="entry name" value="C2H2-TYPE DOMAIN-CONTAINING PROTEIN-RELATED"/>
    <property type="match status" value="1"/>
</dbReference>
<dbReference type="Pfam" id="PF25586">
    <property type="entry name" value="zf-CCCH_PAN3"/>
    <property type="match status" value="1"/>
</dbReference>
<evidence type="ECO:0000256" key="1">
    <source>
        <dbReference type="PROSITE-ProRule" id="PRU00723"/>
    </source>
</evidence>
<name>A0A8H5JJT0_9HYPO</name>
<feature type="region of interest" description="Disordered" evidence="2">
    <location>
        <begin position="111"/>
        <end position="153"/>
    </location>
</feature>
<gene>
    <name evidence="5" type="ORF">FNAPI_6161</name>
</gene>
<keyword evidence="1" id="KW-0479">Metal-binding</keyword>
<feature type="zinc finger region" description="C3H1-type" evidence="1">
    <location>
        <begin position="859"/>
        <end position="888"/>
    </location>
</feature>
<dbReference type="PROSITE" id="PS00028">
    <property type="entry name" value="ZINC_FINGER_C2H2_1"/>
    <property type="match status" value="1"/>
</dbReference>
<feature type="domain" description="C3H1-type" evidence="3">
    <location>
        <begin position="859"/>
        <end position="888"/>
    </location>
</feature>
<dbReference type="InterPro" id="IPR059095">
    <property type="entry name" value="Znf_C2H2_17_2nd"/>
</dbReference>
<feature type="region of interest" description="Disordered" evidence="2">
    <location>
        <begin position="818"/>
        <end position="837"/>
    </location>
</feature>
<feature type="compositionally biased region" description="Basic and acidic residues" evidence="2">
    <location>
        <begin position="111"/>
        <end position="125"/>
    </location>
</feature>
<proteinExistence type="predicted"/>
<sequence>MDNNQERMPIAHNVRNVLKSFRTVATSLNHEFGSLAGQAEFDGLHELSIALENENVRFKMWTGNLGAHQSGPASLDHRLREAPHIQEQVLYLLRDILESLVDIAVLMPQKDSPKGSGDIENKPEYLPEGSDSEESENSFTDSDLGEDESTPETRLSTLCADIAEAIDCLLRLSMAIANPAPHERFRKLGGGPDEDISFYEAHDVRYVQDKFPNISQSLADILGKFITRRRQFFKYRESHHAKLAAGLDQENQKDTSRTEVVPNTVASSLPEQFKGSGVIDEDNRSDMAMSETSYATSAGYLMLEDGEMKPAPPLKVPPRPPEADKGLFECPYCYRMISASSRGAWKRHVFGDLRPYTCLFSRCAESNTDFDRRHRWQVHVSQYHWRTWSCPFKCGSTFPSAVELGDHVRHQHLPNASDEYLATVVARGEVSVSNDFAQECPLCRRAIPGLKSYIKHFGRHLEQLALHALPKIGDEELEDDVKSGEQNDEGSELRAVLTDDDSETSSKAGERLERDEAYNQKETSGPNIMTVGHDVEDDDTASDAPMPLAASTTSSDGPLVELARMRKLGDVCLDILATEVTAEYLEEWKVTPASRVAAVREAAAREVIEKYKRQELARVTAEKARIGMKEPEQLSIDPSDEAESASQDSRPVYTRMSRKHLSLETLRQYDVNYEFDADPNYVLIRRWVPEWEQDRMWKHTQLIREQRNMMLQREELERYNRTESHYEWLPKKNKQQSKSSSQLGGQGDQPLLCTYNGCECAVPGNGFPNQLDLQDHMRRAHNYHDSSTSYSSQPGERNQSPPPRSPSINDRQRIHVRTNSRERGAPPNPSPPPTIHQGLTIEREVITQYRDISHGALPKNQDILCRNVLIYGHCRYEDQGCAFSHNQNTKDSEQQDQQEREYESDLQQ</sequence>
<feature type="compositionally biased region" description="Basic and acidic residues" evidence="2">
    <location>
        <begin position="508"/>
        <end position="519"/>
    </location>
</feature>
<protein>
    <submittedName>
        <fullName evidence="5">Transcription factor Cys6</fullName>
    </submittedName>
</protein>
<feature type="compositionally biased region" description="Polar residues" evidence="2">
    <location>
        <begin position="785"/>
        <end position="799"/>
    </location>
</feature>
<evidence type="ECO:0000259" key="3">
    <source>
        <dbReference type="PROSITE" id="PS50103"/>
    </source>
</evidence>
<evidence type="ECO:0000313" key="6">
    <source>
        <dbReference type="Proteomes" id="UP000574317"/>
    </source>
</evidence>
<comment type="caution">
    <text evidence="5">The sequence shown here is derived from an EMBL/GenBank/DDBJ whole genome shotgun (WGS) entry which is preliminary data.</text>
</comment>
<dbReference type="SMART" id="SM00355">
    <property type="entry name" value="ZnF_C2H2"/>
    <property type="match status" value="4"/>
</dbReference>
<feature type="region of interest" description="Disordered" evidence="2">
    <location>
        <begin position="477"/>
        <end position="555"/>
    </location>
</feature>
<evidence type="ECO:0000259" key="4">
    <source>
        <dbReference type="PROSITE" id="PS50157"/>
    </source>
</evidence>
<organism evidence="5 6">
    <name type="scientific">Fusarium napiforme</name>
    <dbReference type="NCBI Taxonomy" id="42672"/>
    <lineage>
        <taxon>Eukaryota</taxon>
        <taxon>Fungi</taxon>
        <taxon>Dikarya</taxon>
        <taxon>Ascomycota</taxon>
        <taxon>Pezizomycotina</taxon>
        <taxon>Sordariomycetes</taxon>
        <taxon>Hypocreomycetidae</taxon>
        <taxon>Hypocreales</taxon>
        <taxon>Nectriaceae</taxon>
        <taxon>Fusarium</taxon>
        <taxon>Fusarium fujikuroi species complex</taxon>
    </lineage>
</organism>
<dbReference type="Proteomes" id="UP000574317">
    <property type="component" value="Unassembled WGS sequence"/>
</dbReference>
<dbReference type="PANTHER" id="PTHR35391:SF7">
    <property type="entry name" value="C2H2-TYPE DOMAIN-CONTAINING PROTEIN"/>
    <property type="match status" value="1"/>
</dbReference>
<keyword evidence="6" id="KW-1185">Reference proteome</keyword>
<dbReference type="InterPro" id="IPR013087">
    <property type="entry name" value="Znf_C2H2_type"/>
</dbReference>
<feature type="region of interest" description="Disordered" evidence="2">
    <location>
        <begin position="628"/>
        <end position="654"/>
    </location>
</feature>
<feature type="region of interest" description="Disordered" evidence="2">
    <location>
        <begin position="886"/>
        <end position="908"/>
    </location>
</feature>
<dbReference type="Gene3D" id="6.10.250.3160">
    <property type="match status" value="1"/>
</dbReference>
<dbReference type="InterPro" id="IPR000571">
    <property type="entry name" value="Znf_CCCH"/>
</dbReference>
<keyword evidence="1" id="KW-0862">Zinc</keyword>
<dbReference type="AlphaFoldDB" id="A0A8H5JJT0"/>
<dbReference type="PROSITE" id="PS50157">
    <property type="entry name" value="ZINC_FINGER_C2H2_2"/>
    <property type="match status" value="1"/>
</dbReference>
<feature type="compositionally biased region" description="Basic and acidic residues" evidence="2">
    <location>
        <begin position="888"/>
        <end position="908"/>
    </location>
</feature>
<dbReference type="Pfam" id="PF26176">
    <property type="entry name" value="zf_C2H2_17_2"/>
    <property type="match status" value="1"/>
</dbReference>
<feature type="region of interest" description="Disordered" evidence="2">
    <location>
        <begin position="782"/>
        <end position="812"/>
    </location>
</feature>
<dbReference type="PROSITE" id="PS50103">
    <property type="entry name" value="ZF_C3H1"/>
    <property type="match status" value="1"/>
</dbReference>
<keyword evidence="1" id="KW-0863">Zinc-finger</keyword>
<reference evidence="5 6" key="1">
    <citation type="submission" date="2020-05" db="EMBL/GenBank/DDBJ databases">
        <title>Identification and distribution of gene clusters putatively required for synthesis of sphingolipid metabolism inhibitors in phylogenetically diverse species of the filamentous fungus Fusarium.</title>
        <authorList>
            <person name="Kim H.-S."/>
            <person name="Busman M."/>
            <person name="Brown D.W."/>
            <person name="Divon H."/>
            <person name="Uhlig S."/>
            <person name="Proctor R.H."/>
        </authorList>
    </citation>
    <scope>NUCLEOTIDE SEQUENCE [LARGE SCALE GENOMIC DNA]</scope>
    <source>
        <strain evidence="5 6">NRRL 25196</strain>
    </source>
</reference>
<evidence type="ECO:0000313" key="5">
    <source>
        <dbReference type="EMBL" id="KAF5555305.1"/>
    </source>
</evidence>
<evidence type="ECO:0000256" key="2">
    <source>
        <dbReference type="SAM" id="MobiDB-lite"/>
    </source>
</evidence>
<dbReference type="Pfam" id="PF26082">
    <property type="entry name" value="zf-C2H2_AcuF"/>
    <property type="match status" value="1"/>
</dbReference>
<feature type="domain" description="C2H2-type" evidence="4">
    <location>
        <begin position="388"/>
        <end position="417"/>
    </location>
</feature>
<dbReference type="GO" id="GO:0008270">
    <property type="term" value="F:zinc ion binding"/>
    <property type="evidence" value="ECO:0007669"/>
    <property type="project" value="UniProtKB-KW"/>
</dbReference>
<dbReference type="InterPro" id="IPR058925">
    <property type="entry name" value="zf-C2H2_AcuF"/>
</dbReference>